<dbReference type="Proteomes" id="UP000663829">
    <property type="component" value="Unassembled WGS sequence"/>
</dbReference>
<dbReference type="OrthoDB" id="6615663at2759"/>
<proteinExistence type="predicted"/>
<dbReference type="InterPro" id="IPR028022">
    <property type="entry name" value="DUF4600"/>
</dbReference>
<keyword evidence="1" id="KW-0175">Coiled coil</keyword>
<evidence type="ECO:0000256" key="2">
    <source>
        <dbReference type="SAM" id="MobiDB-lite"/>
    </source>
</evidence>
<protein>
    <recommendedName>
        <fullName evidence="6">Coiled-coil domain-containing protein 169</fullName>
    </recommendedName>
</protein>
<feature type="compositionally biased region" description="Basic and acidic residues" evidence="2">
    <location>
        <begin position="186"/>
        <end position="206"/>
    </location>
</feature>
<dbReference type="EMBL" id="CAJNOQ010002049">
    <property type="protein sequence ID" value="CAF0935169.1"/>
    <property type="molecule type" value="Genomic_DNA"/>
</dbReference>
<dbReference type="PANTHER" id="PTHR28671:SF3">
    <property type="entry name" value="COILED-COIL DOMAIN-CONTAINING PROTEIN 169"/>
    <property type="match status" value="1"/>
</dbReference>
<dbReference type="EMBL" id="CAJOBC010002049">
    <property type="protein sequence ID" value="CAF3712532.1"/>
    <property type="molecule type" value="Genomic_DNA"/>
</dbReference>
<evidence type="ECO:0000313" key="5">
    <source>
        <dbReference type="Proteomes" id="UP000663829"/>
    </source>
</evidence>
<dbReference type="SUPFAM" id="SSF57997">
    <property type="entry name" value="Tropomyosin"/>
    <property type="match status" value="1"/>
</dbReference>
<comment type="caution">
    <text evidence="3">The sequence shown here is derived from an EMBL/GenBank/DDBJ whole genome shotgun (WGS) entry which is preliminary data.</text>
</comment>
<dbReference type="AlphaFoldDB" id="A0A814C0G7"/>
<dbReference type="Proteomes" id="UP000681722">
    <property type="component" value="Unassembled WGS sequence"/>
</dbReference>
<evidence type="ECO:0000313" key="4">
    <source>
        <dbReference type="EMBL" id="CAF3712532.1"/>
    </source>
</evidence>
<feature type="region of interest" description="Disordered" evidence="2">
    <location>
        <begin position="185"/>
        <end position="225"/>
    </location>
</feature>
<evidence type="ECO:0008006" key="6">
    <source>
        <dbReference type="Google" id="ProtNLM"/>
    </source>
</evidence>
<keyword evidence="5" id="KW-1185">Reference proteome</keyword>
<accession>A0A814C0G7</accession>
<evidence type="ECO:0000313" key="3">
    <source>
        <dbReference type="EMBL" id="CAF0935169.1"/>
    </source>
</evidence>
<sequence length="225" mass="26385">MTGGSNSLDVERLKADIHQEEQIKQSLEQSCHELTNTAVELEKRLKLIDEESNEWKTRFENQEEINRHLHRQIALLEKRIENAREELKTAKTRATKIDTNEISKESLSEIEGEKRSLLSQLRDYEWRLEQENKAYHKANEERKTLTNEITDIRNTISVMKEKNQLPDHPSKNDRVVQLTSRTDYPTTERDAHNNIPMDKRIIDPKKGPINKNATVRALPKITNKQ</sequence>
<organism evidence="3 5">
    <name type="scientific">Didymodactylos carnosus</name>
    <dbReference type="NCBI Taxonomy" id="1234261"/>
    <lineage>
        <taxon>Eukaryota</taxon>
        <taxon>Metazoa</taxon>
        <taxon>Spiralia</taxon>
        <taxon>Gnathifera</taxon>
        <taxon>Rotifera</taxon>
        <taxon>Eurotatoria</taxon>
        <taxon>Bdelloidea</taxon>
        <taxon>Philodinida</taxon>
        <taxon>Philodinidae</taxon>
        <taxon>Didymodactylos</taxon>
    </lineage>
</organism>
<gene>
    <name evidence="3" type="ORF">GPM918_LOCUS10400</name>
    <name evidence="4" type="ORF">SRO942_LOCUS10401</name>
</gene>
<feature type="coiled-coil region" evidence="1">
    <location>
        <begin position="10"/>
        <end position="162"/>
    </location>
</feature>
<dbReference type="PANTHER" id="PTHR28671">
    <property type="entry name" value="COILED-COIL DOMAIN-CONTAINING PROTEIN 169"/>
    <property type="match status" value="1"/>
</dbReference>
<reference evidence="3" key="1">
    <citation type="submission" date="2021-02" db="EMBL/GenBank/DDBJ databases">
        <authorList>
            <person name="Nowell W R."/>
        </authorList>
    </citation>
    <scope>NUCLEOTIDE SEQUENCE</scope>
</reference>
<name>A0A814C0G7_9BILA</name>
<dbReference type="Pfam" id="PF15372">
    <property type="entry name" value="DUF4600"/>
    <property type="match status" value="1"/>
</dbReference>
<evidence type="ECO:0000256" key="1">
    <source>
        <dbReference type="SAM" id="Coils"/>
    </source>
</evidence>